<dbReference type="OrthoDB" id="9804926at2"/>
<dbReference type="InterPro" id="IPR054613">
    <property type="entry name" value="Peptidase_S78_dom"/>
</dbReference>
<comment type="subcellular location">
    <subcellularLocation>
        <location evidence="1">Virion</location>
    </subcellularLocation>
</comment>
<dbReference type="AlphaFoldDB" id="A0A557QJT6"/>
<dbReference type="Gene3D" id="3.30.2320.10">
    <property type="entry name" value="hypothetical protein PF0899 domain"/>
    <property type="match status" value="1"/>
</dbReference>
<keyword evidence="2" id="KW-1188">Viral release from host cell</keyword>
<dbReference type="SUPFAM" id="SSF56563">
    <property type="entry name" value="Major capsid protein gp5"/>
    <property type="match status" value="1"/>
</dbReference>
<comment type="caution">
    <text evidence="7">The sequence shown here is derived from an EMBL/GenBank/DDBJ whole genome shotgun (WGS) entry which is preliminary data.</text>
</comment>
<dbReference type="EMBL" id="VMNK01000015">
    <property type="protein sequence ID" value="TVO53166.1"/>
    <property type="molecule type" value="Genomic_DNA"/>
</dbReference>
<evidence type="ECO:0000259" key="5">
    <source>
        <dbReference type="Pfam" id="PF04586"/>
    </source>
</evidence>
<proteinExistence type="predicted"/>
<dbReference type="GO" id="GO:0008233">
    <property type="term" value="F:peptidase activity"/>
    <property type="evidence" value="ECO:0007669"/>
    <property type="project" value="UniProtKB-KW"/>
</dbReference>
<accession>A0A557QJT6</accession>
<dbReference type="NCBIfam" id="TIGR01554">
    <property type="entry name" value="major_cap_HK97"/>
    <property type="match status" value="1"/>
</dbReference>
<evidence type="ECO:0000256" key="3">
    <source>
        <dbReference type="ARBA" id="ARBA00022670"/>
    </source>
</evidence>
<dbReference type="InterPro" id="IPR024455">
    <property type="entry name" value="Phage_capsid"/>
</dbReference>
<organism evidence="7 8">
    <name type="scientific">Denitromonas halophila</name>
    <dbReference type="NCBI Taxonomy" id="1629404"/>
    <lineage>
        <taxon>Bacteria</taxon>
        <taxon>Pseudomonadati</taxon>
        <taxon>Pseudomonadota</taxon>
        <taxon>Betaproteobacteria</taxon>
        <taxon>Rhodocyclales</taxon>
        <taxon>Zoogloeaceae</taxon>
        <taxon>Denitromonas</taxon>
    </lineage>
</organism>
<dbReference type="RefSeq" id="WP_144310411.1">
    <property type="nucleotide sequence ID" value="NZ_VMNK01000015.1"/>
</dbReference>
<protein>
    <submittedName>
        <fullName evidence="7">Phage major capsid protein</fullName>
    </submittedName>
</protein>
<gene>
    <name evidence="7" type="ORF">FHP91_15315</name>
</gene>
<evidence type="ECO:0000256" key="4">
    <source>
        <dbReference type="ARBA" id="ARBA00022801"/>
    </source>
</evidence>
<dbReference type="GO" id="GO:0006508">
    <property type="term" value="P:proteolysis"/>
    <property type="evidence" value="ECO:0007669"/>
    <property type="project" value="UniProtKB-KW"/>
</dbReference>
<keyword evidence="8" id="KW-1185">Reference proteome</keyword>
<feature type="domain" description="Phage capsid-like C-terminal" evidence="6">
    <location>
        <begin position="301"/>
        <end position="547"/>
    </location>
</feature>
<evidence type="ECO:0000313" key="7">
    <source>
        <dbReference type="EMBL" id="TVO53166.1"/>
    </source>
</evidence>
<evidence type="ECO:0000256" key="2">
    <source>
        <dbReference type="ARBA" id="ARBA00022612"/>
    </source>
</evidence>
<evidence type="ECO:0000313" key="8">
    <source>
        <dbReference type="Proteomes" id="UP000319502"/>
    </source>
</evidence>
<keyword evidence="4" id="KW-0378">Hydrolase</keyword>
<dbReference type="Pfam" id="PF05065">
    <property type="entry name" value="Phage_capsid"/>
    <property type="match status" value="1"/>
</dbReference>
<sequence length="597" mass="63301">MNLNENSKKNANSTLIVKSIDEERGLIFGIATTPKPDRDGDIILPEGASFNLPIPLLFNHDQNQPIGHVIEATVTSTGIEIVAKVAKDATTKISEIWQMIKSGLVTGFSVGFRPIEASPIEGGLCFKKWNWLELSAVTVPSNIDAEIKVVKSTPSHQGKVIQSMTIADQIQQFHAKKTELLASMDSLITKGVTLSGDEDAQYKSAEVEITTIDQHIDRLKSAEARQAKDAKPVARTPYITVGDNTPKGTDFVRFTKALALSRGNPMQAVEIAKGLQYGNRVETVLKAAIAAGSTTSADFSVLVEPQLMANEFIELLRPETILGKLTPRQVPQNIRLPKATSGTSASWIGEGKPAPLTNAAFGDLEIGSHKVGAIAVFTEDLLRRSEPAAEALVRDDLLATVVQAVDLAFIDPANAGITGVKPAAITNGADATAASGTDADAVRADVTSAYKKFIAANHPLATGVWIMNPSTALSLSMMRNANGQKEFDGVGMSGGTFEGLPVVTSTNVPGDAINGYDVVLAVQNDILVAEGGLAIDASREASLEFDTAPTNDSTTPTPSQLVSLWQTGSVAIKAIRGVTWTRRRPSAVVVISATKYA</sequence>
<dbReference type="Pfam" id="PF04586">
    <property type="entry name" value="Peptidase_S78"/>
    <property type="match status" value="1"/>
</dbReference>
<keyword evidence="3" id="KW-0645">Protease</keyword>
<name>A0A557QJT6_9RHOO</name>
<dbReference type="InterPro" id="IPR054612">
    <property type="entry name" value="Phage_capsid-like_C"/>
</dbReference>
<evidence type="ECO:0000256" key="1">
    <source>
        <dbReference type="ARBA" id="ARBA00004328"/>
    </source>
</evidence>
<feature type="domain" description="Prohead serine protease" evidence="5">
    <location>
        <begin position="54"/>
        <end position="154"/>
    </location>
</feature>
<evidence type="ECO:0000259" key="6">
    <source>
        <dbReference type="Pfam" id="PF05065"/>
    </source>
</evidence>
<dbReference type="Proteomes" id="UP000319502">
    <property type="component" value="Unassembled WGS sequence"/>
</dbReference>
<reference evidence="7 8" key="1">
    <citation type="submission" date="2019-07" db="EMBL/GenBank/DDBJ databases">
        <title>The pathways for chlorine oxyanion respiration interact through the shared metabolite chlorate.</title>
        <authorList>
            <person name="Barnum T.P."/>
            <person name="Cheng Y."/>
            <person name="Hill K.A."/>
            <person name="Lucas L.N."/>
            <person name="Carlson H.K."/>
            <person name="Coates J.D."/>
        </authorList>
    </citation>
    <scope>NUCLEOTIDE SEQUENCE [LARGE SCALE GENOMIC DNA]</scope>
    <source>
        <strain evidence="7 8">SFB-3</strain>
    </source>
</reference>